<gene>
    <name evidence="2" type="ORF">AOQ84DRAFT_336319</name>
</gene>
<evidence type="ECO:0000313" key="3">
    <source>
        <dbReference type="Proteomes" id="UP000250140"/>
    </source>
</evidence>
<feature type="compositionally biased region" description="Acidic residues" evidence="1">
    <location>
        <begin position="15"/>
        <end position="28"/>
    </location>
</feature>
<protein>
    <submittedName>
        <fullName evidence="2">Uncharacterized protein</fullName>
    </submittedName>
</protein>
<reference evidence="2 3" key="1">
    <citation type="journal article" date="2016" name="Nat. Commun.">
        <title>Ectomycorrhizal ecology is imprinted in the genome of the dominant symbiotic fungus Cenococcum geophilum.</title>
        <authorList>
            <consortium name="DOE Joint Genome Institute"/>
            <person name="Peter M."/>
            <person name="Kohler A."/>
            <person name="Ohm R.A."/>
            <person name="Kuo A."/>
            <person name="Krutzmann J."/>
            <person name="Morin E."/>
            <person name="Arend M."/>
            <person name="Barry K.W."/>
            <person name="Binder M."/>
            <person name="Choi C."/>
            <person name="Clum A."/>
            <person name="Copeland A."/>
            <person name="Grisel N."/>
            <person name="Haridas S."/>
            <person name="Kipfer T."/>
            <person name="LaButti K."/>
            <person name="Lindquist E."/>
            <person name="Lipzen A."/>
            <person name="Maire R."/>
            <person name="Meier B."/>
            <person name="Mihaltcheva S."/>
            <person name="Molinier V."/>
            <person name="Murat C."/>
            <person name="Poggeler S."/>
            <person name="Quandt C.A."/>
            <person name="Sperisen C."/>
            <person name="Tritt A."/>
            <person name="Tisserant E."/>
            <person name="Crous P.W."/>
            <person name="Henrissat B."/>
            <person name="Nehls U."/>
            <person name="Egli S."/>
            <person name="Spatafora J.W."/>
            <person name="Grigoriev I.V."/>
            <person name="Martin F.M."/>
        </authorList>
    </citation>
    <scope>NUCLEOTIDE SEQUENCE [LARGE SCALE GENOMIC DNA]</scope>
    <source>
        <strain evidence="2 3">CBS 207.34</strain>
    </source>
</reference>
<dbReference type="EMBL" id="KV749100">
    <property type="protein sequence ID" value="OCL11179.1"/>
    <property type="molecule type" value="Genomic_DNA"/>
</dbReference>
<feature type="region of interest" description="Disordered" evidence="1">
    <location>
        <begin position="1"/>
        <end position="93"/>
    </location>
</feature>
<accession>A0A8E2JVY0</accession>
<organism evidence="2 3">
    <name type="scientific">Glonium stellatum</name>
    <dbReference type="NCBI Taxonomy" id="574774"/>
    <lineage>
        <taxon>Eukaryota</taxon>
        <taxon>Fungi</taxon>
        <taxon>Dikarya</taxon>
        <taxon>Ascomycota</taxon>
        <taxon>Pezizomycotina</taxon>
        <taxon>Dothideomycetes</taxon>
        <taxon>Pleosporomycetidae</taxon>
        <taxon>Gloniales</taxon>
        <taxon>Gloniaceae</taxon>
        <taxon>Glonium</taxon>
    </lineage>
</organism>
<evidence type="ECO:0000313" key="2">
    <source>
        <dbReference type="EMBL" id="OCL11179.1"/>
    </source>
</evidence>
<dbReference type="AlphaFoldDB" id="A0A8E2JVY0"/>
<name>A0A8E2JVY0_9PEZI</name>
<evidence type="ECO:0000256" key="1">
    <source>
        <dbReference type="SAM" id="MobiDB-lite"/>
    </source>
</evidence>
<sequence length="160" mass="17159">MSDVDGDSTMHSSPELDDNDEMFPDEADGPSTPTNAAAFSIPPASELSPPNSQGPSNMGPREDLFATFAGSPSTLNANGKRVHPTTTAGMPTSVAVGTGQFVHEASGYTWDKPEDEPGYTWLNKRVQEEYARAMEQIVDRGAMIKTKYGDPLDPKVPAKK</sequence>
<proteinExistence type="predicted"/>
<keyword evidence="3" id="KW-1185">Reference proteome</keyword>
<dbReference type="Proteomes" id="UP000250140">
    <property type="component" value="Unassembled WGS sequence"/>
</dbReference>
<dbReference type="OrthoDB" id="5377039at2759"/>